<gene>
    <name evidence="2" type="ORF">A2721_00810</name>
</gene>
<dbReference type="PANTHER" id="PTHR33594">
    <property type="entry name" value="SUPERFAMILY HYDROLASE, PUTATIVE (AFU_ORTHOLOGUE AFUA_1G03035)-RELATED"/>
    <property type="match status" value="1"/>
</dbReference>
<organism evidence="2 3">
    <name type="scientific">Candidatus Gottesmanbacteria bacterium RIFCSPHIGHO2_01_FULL_47_48</name>
    <dbReference type="NCBI Taxonomy" id="1798381"/>
    <lineage>
        <taxon>Bacteria</taxon>
        <taxon>Candidatus Gottesmaniibacteriota</taxon>
    </lineage>
</organism>
<sequence>MTNYRDKILQLAEKYYKELENDFSHDINHVFRVERLVKRIGEEEKADLEVLEAAALLFDVARVLEDAGRVEDHAEEGSRIARGVLAKIGFPEKKIGEVCHAILVHRKSKDRVPETLEAKILQDADYLDALGAIDVARVIASSLQSKKYKRPIYTGTPSTSYDDNKSAINYILYKIAHPRMQPANFHTRFGRQMAKERYAFVEEFARRFIAEWEGKE</sequence>
<dbReference type="SMART" id="SM00471">
    <property type="entry name" value="HDc"/>
    <property type="match status" value="1"/>
</dbReference>
<evidence type="ECO:0000259" key="1">
    <source>
        <dbReference type="PROSITE" id="PS51831"/>
    </source>
</evidence>
<accession>A0A1F6A4N2</accession>
<dbReference type="Gene3D" id="1.10.3210.50">
    <property type="match status" value="1"/>
</dbReference>
<evidence type="ECO:0000313" key="3">
    <source>
        <dbReference type="Proteomes" id="UP000177871"/>
    </source>
</evidence>
<dbReference type="STRING" id="1798381.A2721_00810"/>
<feature type="domain" description="HD" evidence="1">
    <location>
        <begin position="26"/>
        <end position="130"/>
    </location>
</feature>
<dbReference type="InterPro" id="IPR003607">
    <property type="entry name" value="HD/PDEase_dom"/>
</dbReference>
<name>A0A1F6A4N2_9BACT</name>
<dbReference type="CDD" id="cd00077">
    <property type="entry name" value="HDc"/>
    <property type="match status" value="1"/>
</dbReference>
<proteinExistence type="predicted"/>
<dbReference type="PROSITE" id="PS51831">
    <property type="entry name" value="HD"/>
    <property type="match status" value="1"/>
</dbReference>
<reference evidence="2 3" key="1">
    <citation type="journal article" date="2016" name="Nat. Commun.">
        <title>Thousands of microbial genomes shed light on interconnected biogeochemical processes in an aquifer system.</title>
        <authorList>
            <person name="Anantharaman K."/>
            <person name="Brown C.T."/>
            <person name="Hug L.A."/>
            <person name="Sharon I."/>
            <person name="Castelle C.J."/>
            <person name="Probst A.J."/>
            <person name="Thomas B.C."/>
            <person name="Singh A."/>
            <person name="Wilkins M.J."/>
            <person name="Karaoz U."/>
            <person name="Brodie E.L."/>
            <person name="Williams K.H."/>
            <person name="Hubbard S.S."/>
            <person name="Banfield J.F."/>
        </authorList>
    </citation>
    <scope>NUCLEOTIDE SEQUENCE [LARGE SCALE GENOMIC DNA]</scope>
</reference>
<comment type="caution">
    <text evidence="2">The sequence shown here is derived from an EMBL/GenBank/DDBJ whole genome shotgun (WGS) entry which is preliminary data.</text>
</comment>
<dbReference type="Pfam" id="PF01966">
    <property type="entry name" value="HD"/>
    <property type="match status" value="1"/>
</dbReference>
<dbReference type="PANTHER" id="PTHR33594:SF1">
    <property type="entry name" value="HD_PDEASE DOMAIN-CONTAINING PROTEIN"/>
    <property type="match status" value="1"/>
</dbReference>
<dbReference type="AlphaFoldDB" id="A0A1F6A4N2"/>
<evidence type="ECO:0000313" key="2">
    <source>
        <dbReference type="EMBL" id="OGG19641.1"/>
    </source>
</evidence>
<dbReference type="Proteomes" id="UP000177871">
    <property type="component" value="Unassembled WGS sequence"/>
</dbReference>
<protein>
    <recommendedName>
        <fullName evidence="1">HD domain-containing protein</fullName>
    </recommendedName>
</protein>
<dbReference type="EMBL" id="MFJK01000005">
    <property type="protein sequence ID" value="OGG19641.1"/>
    <property type="molecule type" value="Genomic_DNA"/>
</dbReference>
<dbReference type="SUPFAM" id="SSF109604">
    <property type="entry name" value="HD-domain/PDEase-like"/>
    <property type="match status" value="1"/>
</dbReference>
<dbReference type="InterPro" id="IPR006674">
    <property type="entry name" value="HD_domain"/>
</dbReference>